<dbReference type="EMBL" id="JAGMUU010000024">
    <property type="protein sequence ID" value="KAH7124927.1"/>
    <property type="molecule type" value="Genomic_DNA"/>
</dbReference>
<evidence type="ECO:0000256" key="2">
    <source>
        <dbReference type="ARBA" id="ARBA00023043"/>
    </source>
</evidence>
<dbReference type="Pfam" id="PF24883">
    <property type="entry name" value="NPHP3_N"/>
    <property type="match status" value="1"/>
</dbReference>
<keyword evidence="6" id="KW-1185">Reference proteome</keyword>
<dbReference type="Gene3D" id="1.20.120.1020">
    <property type="entry name" value="Prion-inhibition and propagation, HeLo domain"/>
    <property type="match status" value="1"/>
</dbReference>
<gene>
    <name evidence="5" type="ORF">B0J13DRAFT_484289</name>
</gene>
<feature type="domain" description="NACHT" evidence="4">
    <location>
        <begin position="269"/>
        <end position="377"/>
    </location>
</feature>
<protein>
    <recommendedName>
        <fullName evidence="4">NACHT domain-containing protein</fullName>
    </recommendedName>
</protein>
<dbReference type="Proteomes" id="UP000717696">
    <property type="component" value="Unassembled WGS sequence"/>
</dbReference>
<comment type="caution">
    <text evidence="5">The sequence shown here is derived from an EMBL/GenBank/DDBJ whole genome shotgun (WGS) entry which is preliminary data.</text>
</comment>
<feature type="repeat" description="ANK" evidence="3">
    <location>
        <begin position="843"/>
        <end position="875"/>
    </location>
</feature>
<feature type="repeat" description="ANK" evidence="3">
    <location>
        <begin position="909"/>
        <end position="941"/>
    </location>
</feature>
<dbReference type="PRINTS" id="PR01415">
    <property type="entry name" value="ANKYRIN"/>
</dbReference>
<evidence type="ECO:0000256" key="1">
    <source>
        <dbReference type="ARBA" id="ARBA00022737"/>
    </source>
</evidence>
<evidence type="ECO:0000313" key="5">
    <source>
        <dbReference type="EMBL" id="KAH7124927.1"/>
    </source>
</evidence>
<feature type="non-terminal residue" evidence="5">
    <location>
        <position position="989"/>
    </location>
</feature>
<sequence length="989" mass="109030">MEPVGLAVGIAGLAGLFSSCLEAVDKVQSYRSFGADSQVLDTQFKAEKLRFEQWGRHVGFDRGTPSTDHHQALDDPDISSAVRDLFLIIDNICNTNGASRRPFLAGTGLAQDELFRASQAQPSRTAPSESKRRKLAWALGGRGERTEQVNLLGRVVQQLHNLVPPDGAKATRPVHGPNSGGTDALVPFAGTFSHYTWPTELRQILARIDGEIQAETRREVHAWLRGRHSANELYDDSIQKRLDGTCDWILDQPAFLHWLSPDFPAGTAKLLWINGPAGFGKTILCARVVEHLSSTLETPVAHFFFSSDFESRGDPFAAIRSWISQVMSRDQGAFDLVRGRWEAQQEQVTTRADVVKLFRELVRAVPGCTLVLDGLDECTSMSENRMVAGSESVERCLETVKQAVADTTTRVMLVSRDEPDIRHALMDNTGEEFAEYKISPEDVRADTASYSRSIVDRKLYNKNEAVKGDISRRMADRCEGQFLWLRMQEDCLSRGKNQKQLEAAIDETPTGLERVYDRNWEKIAGHRERKRAVSLLRWAAFALRPLTICEITEAVLIDDDCDDLPIDELPDSIDEDYIDSEIMDLCGSLLEVRSTPSEPSAGLRTVHLTHFSVKQYLLCNIPAQGKRLLANESLRASNEAIESTLLAKLCLRYINFPRVWHGTLQEQMGPLEKSFRDYAAGLWYRHANLGLSNDADVIRLTNALFDRTNANWDSWREWFDSNDDEVKDNDEEFRKAEPAKETRPPSPLYYASKLGLTGTAIYLIKERRYDADEKSSLGRTALGASCAKGNVTIVKALLDAKANVTVANHNSWTPVHTASSNGHVEVVKLLLNKGADITVATKDGVAPLHGASLNGHVEVVKLLLEKGVDVTVTTKNGVAPLHRASLNGHVEVVQLLLEKGADITVATKNGWTPLNATSGNGHVEVVKLLLNKGADITVATKDGVAPLHGASLNGHTKVVKLLLEKGADVTVATKDGVAPLYGASLNGHV</sequence>
<dbReference type="InterPro" id="IPR036770">
    <property type="entry name" value="Ankyrin_rpt-contain_sf"/>
</dbReference>
<dbReference type="InterPro" id="IPR056884">
    <property type="entry name" value="NPHP3-like_N"/>
</dbReference>
<evidence type="ECO:0000256" key="3">
    <source>
        <dbReference type="PROSITE-ProRule" id="PRU00023"/>
    </source>
</evidence>
<dbReference type="PROSITE" id="PS50297">
    <property type="entry name" value="ANK_REP_REGION"/>
    <property type="match status" value="5"/>
</dbReference>
<keyword evidence="2 3" id="KW-0040">ANK repeat</keyword>
<dbReference type="Gene3D" id="3.40.50.300">
    <property type="entry name" value="P-loop containing nucleotide triphosphate hydrolases"/>
    <property type="match status" value="1"/>
</dbReference>
<dbReference type="InterPro" id="IPR029498">
    <property type="entry name" value="HeLo_dom"/>
</dbReference>
<dbReference type="InterPro" id="IPR038305">
    <property type="entry name" value="HeLo_sf"/>
</dbReference>
<dbReference type="Pfam" id="PF14479">
    <property type="entry name" value="HeLo"/>
    <property type="match status" value="1"/>
</dbReference>
<dbReference type="SUPFAM" id="SSF52540">
    <property type="entry name" value="P-loop containing nucleoside triphosphate hydrolases"/>
    <property type="match status" value="1"/>
</dbReference>
<dbReference type="Pfam" id="PF22939">
    <property type="entry name" value="WHD_GPIID"/>
    <property type="match status" value="1"/>
</dbReference>
<dbReference type="AlphaFoldDB" id="A0A9P9DTS2"/>
<dbReference type="PANTHER" id="PTHR24161">
    <property type="entry name" value="ANK_REP_REGION DOMAIN-CONTAINING PROTEIN-RELATED"/>
    <property type="match status" value="1"/>
</dbReference>
<feature type="repeat" description="ANK" evidence="3">
    <location>
        <begin position="942"/>
        <end position="974"/>
    </location>
</feature>
<dbReference type="SMART" id="SM00248">
    <property type="entry name" value="ANK"/>
    <property type="match status" value="6"/>
</dbReference>
<evidence type="ECO:0000259" key="4">
    <source>
        <dbReference type="PROSITE" id="PS50837"/>
    </source>
</evidence>
<organism evidence="5 6">
    <name type="scientific">Dactylonectria estremocensis</name>
    <dbReference type="NCBI Taxonomy" id="1079267"/>
    <lineage>
        <taxon>Eukaryota</taxon>
        <taxon>Fungi</taxon>
        <taxon>Dikarya</taxon>
        <taxon>Ascomycota</taxon>
        <taxon>Pezizomycotina</taxon>
        <taxon>Sordariomycetes</taxon>
        <taxon>Hypocreomycetidae</taxon>
        <taxon>Hypocreales</taxon>
        <taxon>Nectriaceae</taxon>
        <taxon>Dactylonectria</taxon>
    </lineage>
</organism>
<dbReference type="OrthoDB" id="539213at2759"/>
<accession>A0A9P9DTS2</accession>
<dbReference type="PROSITE" id="PS50088">
    <property type="entry name" value="ANK_REPEAT"/>
    <property type="match status" value="6"/>
</dbReference>
<dbReference type="PANTHER" id="PTHR24161:SF117">
    <property type="entry name" value="ZU5 DOMAIN-CONTAINING PROTEIN"/>
    <property type="match status" value="1"/>
</dbReference>
<evidence type="ECO:0000313" key="6">
    <source>
        <dbReference type="Proteomes" id="UP000717696"/>
    </source>
</evidence>
<feature type="repeat" description="ANK" evidence="3">
    <location>
        <begin position="876"/>
        <end position="908"/>
    </location>
</feature>
<dbReference type="InterPro" id="IPR007111">
    <property type="entry name" value="NACHT_NTPase"/>
</dbReference>
<dbReference type="InterPro" id="IPR054471">
    <property type="entry name" value="GPIID_WHD"/>
</dbReference>
<dbReference type="Pfam" id="PF12796">
    <property type="entry name" value="Ank_2"/>
    <property type="match status" value="3"/>
</dbReference>
<dbReference type="InterPro" id="IPR002110">
    <property type="entry name" value="Ankyrin_rpt"/>
</dbReference>
<dbReference type="Gene3D" id="1.25.40.20">
    <property type="entry name" value="Ankyrin repeat-containing domain"/>
    <property type="match status" value="1"/>
</dbReference>
<proteinExistence type="predicted"/>
<dbReference type="InterPro" id="IPR027417">
    <property type="entry name" value="P-loop_NTPase"/>
</dbReference>
<feature type="repeat" description="ANK" evidence="3">
    <location>
        <begin position="810"/>
        <end position="842"/>
    </location>
</feature>
<reference evidence="5" key="1">
    <citation type="journal article" date="2021" name="Nat. Commun.">
        <title>Genetic determinants of endophytism in the Arabidopsis root mycobiome.</title>
        <authorList>
            <person name="Mesny F."/>
            <person name="Miyauchi S."/>
            <person name="Thiergart T."/>
            <person name="Pickel B."/>
            <person name="Atanasova L."/>
            <person name="Karlsson M."/>
            <person name="Huettel B."/>
            <person name="Barry K.W."/>
            <person name="Haridas S."/>
            <person name="Chen C."/>
            <person name="Bauer D."/>
            <person name="Andreopoulos W."/>
            <person name="Pangilinan J."/>
            <person name="LaButti K."/>
            <person name="Riley R."/>
            <person name="Lipzen A."/>
            <person name="Clum A."/>
            <person name="Drula E."/>
            <person name="Henrissat B."/>
            <person name="Kohler A."/>
            <person name="Grigoriev I.V."/>
            <person name="Martin F.M."/>
            <person name="Hacquard S."/>
        </authorList>
    </citation>
    <scope>NUCLEOTIDE SEQUENCE</scope>
    <source>
        <strain evidence="5">MPI-CAGE-AT-0021</strain>
    </source>
</reference>
<dbReference type="SUPFAM" id="SSF48403">
    <property type="entry name" value="Ankyrin repeat"/>
    <property type="match status" value="1"/>
</dbReference>
<dbReference type="PROSITE" id="PS50837">
    <property type="entry name" value="NACHT"/>
    <property type="match status" value="1"/>
</dbReference>
<keyword evidence="1" id="KW-0677">Repeat</keyword>
<feature type="repeat" description="ANK" evidence="3">
    <location>
        <begin position="777"/>
        <end position="809"/>
    </location>
</feature>
<name>A0A9P9DTS2_9HYPO</name>